<keyword evidence="4" id="KW-1185">Reference proteome</keyword>
<dbReference type="EMBL" id="BAAAES010000009">
    <property type="protein sequence ID" value="GAA0671228.1"/>
    <property type="molecule type" value="Genomic_DNA"/>
</dbReference>
<dbReference type="SUPFAM" id="SSF51735">
    <property type="entry name" value="NAD(P)-binding Rossmann-fold domains"/>
    <property type="match status" value="1"/>
</dbReference>
<sequence length="307" mass="32225">MRIAAFGGPEVLRVEQIAIPQPVDDEVLVRVHAASVNPVDGKTRAGEFPPVGAADLPATLGRDLAGTIEAVGTRAHNMLSHGDRVFAFIDFDRGAQADYVVVKAVELCAIPDGVDMTSAAAIPLAALTAWQGLFDHGGLEAGQRVLIHGGAGGVGQFAIQFARWKGAEVIATAGAADQELIRRLGANVAIDYQGQRFEDIAHDVDCVFDLVDGDTRARSWAVIRPGGILVSTLSEPDAETARAHGVRAVPQWLAQPNTVQLGTIGDLVASGEVIVTVAATYRLEDVAAAQERLEQGHLAGKVVLTLV</sequence>
<feature type="domain" description="Enoyl reductase (ER)" evidence="2">
    <location>
        <begin position="7"/>
        <end position="304"/>
    </location>
</feature>
<dbReference type="InterPro" id="IPR020843">
    <property type="entry name" value="ER"/>
</dbReference>
<dbReference type="InterPro" id="IPR013154">
    <property type="entry name" value="ADH-like_N"/>
</dbReference>
<keyword evidence="1" id="KW-0560">Oxidoreductase</keyword>
<evidence type="ECO:0000313" key="4">
    <source>
        <dbReference type="Proteomes" id="UP001500238"/>
    </source>
</evidence>
<dbReference type="InterPro" id="IPR050700">
    <property type="entry name" value="YIM1/Zinc_Alcohol_DH_Fams"/>
</dbReference>
<dbReference type="Gene3D" id="3.90.180.10">
    <property type="entry name" value="Medium-chain alcohol dehydrogenases, catalytic domain"/>
    <property type="match status" value="1"/>
</dbReference>
<evidence type="ECO:0000256" key="1">
    <source>
        <dbReference type="ARBA" id="ARBA00023002"/>
    </source>
</evidence>
<dbReference type="SMART" id="SM00829">
    <property type="entry name" value="PKS_ER"/>
    <property type="match status" value="1"/>
</dbReference>
<organism evidence="3 4">
    <name type="scientific">Sphingomonas insulae</name>
    <dbReference type="NCBI Taxonomy" id="424800"/>
    <lineage>
        <taxon>Bacteria</taxon>
        <taxon>Pseudomonadati</taxon>
        <taxon>Pseudomonadota</taxon>
        <taxon>Alphaproteobacteria</taxon>
        <taxon>Sphingomonadales</taxon>
        <taxon>Sphingomonadaceae</taxon>
        <taxon>Sphingomonas</taxon>
    </lineage>
</organism>
<dbReference type="Pfam" id="PF13602">
    <property type="entry name" value="ADH_zinc_N_2"/>
    <property type="match status" value="1"/>
</dbReference>
<gene>
    <name evidence="3" type="ORF">GCM10009102_22640</name>
</gene>
<protein>
    <submittedName>
        <fullName evidence="3">NADP-dependent oxidoreductase</fullName>
    </submittedName>
</protein>
<dbReference type="PROSITE" id="PS01162">
    <property type="entry name" value="QOR_ZETA_CRYSTAL"/>
    <property type="match status" value="1"/>
</dbReference>
<dbReference type="RefSeq" id="WP_338112550.1">
    <property type="nucleotide sequence ID" value="NZ_JAASQQ010000003.1"/>
</dbReference>
<dbReference type="InterPro" id="IPR002364">
    <property type="entry name" value="Quin_OxRdtase/zeta-crystal_CS"/>
</dbReference>
<dbReference type="InterPro" id="IPR011032">
    <property type="entry name" value="GroES-like_sf"/>
</dbReference>
<accession>A0ABN1HX29</accession>
<dbReference type="InterPro" id="IPR036291">
    <property type="entry name" value="NAD(P)-bd_dom_sf"/>
</dbReference>
<reference evidence="3 4" key="1">
    <citation type="journal article" date="2019" name="Int. J. Syst. Evol. Microbiol.">
        <title>The Global Catalogue of Microorganisms (GCM) 10K type strain sequencing project: providing services to taxonomists for standard genome sequencing and annotation.</title>
        <authorList>
            <consortium name="The Broad Institute Genomics Platform"/>
            <consortium name="The Broad Institute Genome Sequencing Center for Infectious Disease"/>
            <person name="Wu L."/>
            <person name="Ma J."/>
        </authorList>
    </citation>
    <scope>NUCLEOTIDE SEQUENCE [LARGE SCALE GENOMIC DNA]</scope>
    <source>
        <strain evidence="3 4">JCM 14603</strain>
    </source>
</reference>
<dbReference type="Pfam" id="PF08240">
    <property type="entry name" value="ADH_N"/>
    <property type="match status" value="1"/>
</dbReference>
<comment type="caution">
    <text evidence="3">The sequence shown here is derived from an EMBL/GenBank/DDBJ whole genome shotgun (WGS) entry which is preliminary data.</text>
</comment>
<evidence type="ECO:0000313" key="3">
    <source>
        <dbReference type="EMBL" id="GAA0671228.1"/>
    </source>
</evidence>
<dbReference type="Proteomes" id="UP001500238">
    <property type="component" value="Unassembled WGS sequence"/>
</dbReference>
<dbReference type="Gene3D" id="3.40.50.720">
    <property type="entry name" value="NAD(P)-binding Rossmann-like Domain"/>
    <property type="match status" value="1"/>
</dbReference>
<dbReference type="SUPFAM" id="SSF50129">
    <property type="entry name" value="GroES-like"/>
    <property type="match status" value="1"/>
</dbReference>
<name>A0ABN1HX29_9SPHN</name>
<dbReference type="CDD" id="cd05289">
    <property type="entry name" value="MDR_like_2"/>
    <property type="match status" value="1"/>
</dbReference>
<dbReference type="PANTHER" id="PTHR11695">
    <property type="entry name" value="ALCOHOL DEHYDROGENASE RELATED"/>
    <property type="match status" value="1"/>
</dbReference>
<dbReference type="PANTHER" id="PTHR11695:SF294">
    <property type="entry name" value="RETICULON-4-INTERACTING PROTEIN 1, MITOCHONDRIAL"/>
    <property type="match status" value="1"/>
</dbReference>
<proteinExistence type="predicted"/>
<evidence type="ECO:0000259" key="2">
    <source>
        <dbReference type="SMART" id="SM00829"/>
    </source>
</evidence>